<comment type="caution">
    <text evidence="1">The sequence shown here is derived from an EMBL/GenBank/DDBJ whole genome shotgun (WGS) entry which is preliminary data.</text>
</comment>
<protein>
    <submittedName>
        <fullName evidence="1">Uncharacterized protein</fullName>
    </submittedName>
</protein>
<organism evidence="1 2">
    <name type="scientific">Aeromonas popoffii</name>
    <dbReference type="NCBI Taxonomy" id="70856"/>
    <lineage>
        <taxon>Bacteria</taxon>
        <taxon>Pseudomonadati</taxon>
        <taxon>Pseudomonadota</taxon>
        <taxon>Gammaproteobacteria</taxon>
        <taxon>Aeromonadales</taxon>
        <taxon>Aeromonadaceae</taxon>
        <taxon>Aeromonas</taxon>
    </lineage>
</organism>
<dbReference type="EMBL" id="JAGRZL010000083">
    <property type="protein sequence ID" value="MBR7631400.1"/>
    <property type="molecule type" value="Genomic_DNA"/>
</dbReference>
<dbReference type="Proteomes" id="UP000675653">
    <property type="component" value="Unassembled WGS sequence"/>
</dbReference>
<proteinExistence type="predicted"/>
<gene>
    <name evidence="1" type="ORF">KAT72_20960</name>
</gene>
<evidence type="ECO:0000313" key="2">
    <source>
        <dbReference type="Proteomes" id="UP000675653"/>
    </source>
</evidence>
<keyword evidence="2" id="KW-1185">Reference proteome</keyword>
<sequence length="108" mass="12322">MSNVYYVISEVDQRQSLEPHSSEWPKLIAYSYETKNIYISEGEGHGFGGGLLSIDQVAAGKWSNFFSDVNAMWFKDSLIKGELNTIKNEDEMLIFLNGNKCFFKKIIV</sequence>
<dbReference type="RefSeq" id="WP_212514790.1">
    <property type="nucleotide sequence ID" value="NZ_CAWQDX010000111.1"/>
</dbReference>
<evidence type="ECO:0000313" key="1">
    <source>
        <dbReference type="EMBL" id="MBR7631400.1"/>
    </source>
</evidence>
<name>A0ABS5GW85_9GAMM</name>
<reference evidence="1 2" key="1">
    <citation type="submission" date="2021-04" db="EMBL/GenBank/DDBJ databases">
        <title>Draft Genome of Aeromonas popoffii ID682, isolated from a natural water source in Idaho.</title>
        <authorList>
            <person name="Testerman T."/>
            <person name="Graf J."/>
        </authorList>
    </citation>
    <scope>NUCLEOTIDE SEQUENCE [LARGE SCALE GENOMIC DNA]</scope>
    <source>
        <strain evidence="1 2">ID682</strain>
    </source>
</reference>
<accession>A0ABS5GW85</accession>